<dbReference type="Pfam" id="PF04542">
    <property type="entry name" value="Sigma70_r2"/>
    <property type="match status" value="1"/>
</dbReference>
<dbReference type="Gene3D" id="1.10.1740.10">
    <property type="match status" value="1"/>
</dbReference>
<dbReference type="PANTHER" id="PTHR43133">
    <property type="entry name" value="RNA POLYMERASE ECF-TYPE SIGMA FACTO"/>
    <property type="match status" value="1"/>
</dbReference>
<dbReference type="InterPro" id="IPR013249">
    <property type="entry name" value="RNA_pol_sigma70_r4_t2"/>
</dbReference>
<evidence type="ECO:0000313" key="8">
    <source>
        <dbReference type="EMBL" id="RHJ89810.1"/>
    </source>
</evidence>
<dbReference type="InterPro" id="IPR014284">
    <property type="entry name" value="RNA_pol_sigma-70_dom"/>
</dbReference>
<dbReference type="GO" id="GO:0006352">
    <property type="term" value="P:DNA-templated transcription initiation"/>
    <property type="evidence" value="ECO:0007669"/>
    <property type="project" value="InterPro"/>
</dbReference>
<evidence type="ECO:0000256" key="1">
    <source>
        <dbReference type="ARBA" id="ARBA00010641"/>
    </source>
</evidence>
<sequence>MLFAIIQVIYDTISDLAKEYRNMMLSLSYSILKDYQYAEDITQEAFLILSQNMDKLDNIYSARSRNYVYTITKNLTISKYRSLKNENMVQSDENNSLNNIEGSLDIEAFGNEYGFSEKIINALAELDELDRDILCYKYGAGYTGKEIAQLMNSNPDSIYKRMQRAISKLREIIEEMERTEK</sequence>
<keyword evidence="9" id="KW-1185">Reference proteome</keyword>
<evidence type="ECO:0000313" key="9">
    <source>
        <dbReference type="Proteomes" id="UP000284841"/>
    </source>
</evidence>
<dbReference type="AlphaFoldDB" id="A0A415E813"/>
<dbReference type="STRING" id="1776384.GCA_900086585_03168"/>
<dbReference type="GO" id="GO:0016987">
    <property type="term" value="F:sigma factor activity"/>
    <property type="evidence" value="ECO:0007669"/>
    <property type="project" value="UniProtKB-KW"/>
</dbReference>
<organism evidence="8 9">
    <name type="scientific">Emergencia timonensis</name>
    <dbReference type="NCBI Taxonomy" id="1776384"/>
    <lineage>
        <taxon>Bacteria</taxon>
        <taxon>Bacillati</taxon>
        <taxon>Bacillota</taxon>
        <taxon>Clostridia</taxon>
        <taxon>Peptostreptococcales</taxon>
        <taxon>Anaerovoracaceae</taxon>
        <taxon>Emergencia</taxon>
    </lineage>
</organism>
<dbReference type="OrthoDB" id="9795666at2"/>
<comment type="caution">
    <text evidence="8">The sequence shown here is derived from an EMBL/GenBank/DDBJ whole genome shotgun (WGS) entry which is preliminary data.</text>
</comment>
<dbReference type="SUPFAM" id="SSF88659">
    <property type="entry name" value="Sigma3 and sigma4 domains of RNA polymerase sigma factors"/>
    <property type="match status" value="1"/>
</dbReference>
<dbReference type="InterPro" id="IPR039425">
    <property type="entry name" value="RNA_pol_sigma-70-like"/>
</dbReference>
<dbReference type="InterPro" id="IPR013324">
    <property type="entry name" value="RNA_pol_sigma_r3/r4-like"/>
</dbReference>
<dbReference type="EMBL" id="QRMS01000001">
    <property type="protein sequence ID" value="RHJ89810.1"/>
    <property type="molecule type" value="Genomic_DNA"/>
</dbReference>
<gene>
    <name evidence="8" type="ORF">DW099_04400</name>
</gene>
<comment type="similarity">
    <text evidence="1">Belongs to the sigma-70 factor family. ECF subfamily.</text>
</comment>
<dbReference type="InterPro" id="IPR036388">
    <property type="entry name" value="WH-like_DNA-bd_sf"/>
</dbReference>
<protein>
    <submittedName>
        <fullName evidence="8">RNA polymerase sigma factor</fullName>
    </submittedName>
</protein>
<evidence type="ECO:0000259" key="7">
    <source>
        <dbReference type="Pfam" id="PF08281"/>
    </source>
</evidence>
<evidence type="ECO:0000256" key="5">
    <source>
        <dbReference type="ARBA" id="ARBA00023163"/>
    </source>
</evidence>
<dbReference type="Proteomes" id="UP000284841">
    <property type="component" value="Unassembled WGS sequence"/>
</dbReference>
<evidence type="ECO:0000256" key="2">
    <source>
        <dbReference type="ARBA" id="ARBA00023015"/>
    </source>
</evidence>
<evidence type="ECO:0000259" key="6">
    <source>
        <dbReference type="Pfam" id="PF04542"/>
    </source>
</evidence>
<dbReference type="InterPro" id="IPR007627">
    <property type="entry name" value="RNA_pol_sigma70_r2"/>
</dbReference>
<dbReference type="Pfam" id="PF08281">
    <property type="entry name" value="Sigma70_r4_2"/>
    <property type="match status" value="1"/>
</dbReference>
<evidence type="ECO:0000256" key="4">
    <source>
        <dbReference type="ARBA" id="ARBA00023125"/>
    </source>
</evidence>
<name>A0A415E813_9FIRM</name>
<keyword evidence="3" id="KW-0731">Sigma factor</keyword>
<accession>A0A415E813</accession>
<feature type="domain" description="RNA polymerase sigma factor 70 region 4 type 2" evidence="7">
    <location>
        <begin position="117"/>
        <end position="169"/>
    </location>
</feature>
<dbReference type="Gene3D" id="1.10.10.10">
    <property type="entry name" value="Winged helix-like DNA-binding domain superfamily/Winged helix DNA-binding domain"/>
    <property type="match status" value="1"/>
</dbReference>
<dbReference type="GO" id="GO:0003677">
    <property type="term" value="F:DNA binding"/>
    <property type="evidence" value="ECO:0007669"/>
    <property type="project" value="UniProtKB-KW"/>
</dbReference>
<reference evidence="8 9" key="1">
    <citation type="submission" date="2018-08" db="EMBL/GenBank/DDBJ databases">
        <title>A genome reference for cultivated species of the human gut microbiota.</title>
        <authorList>
            <person name="Zou Y."/>
            <person name="Xue W."/>
            <person name="Luo G."/>
        </authorList>
    </citation>
    <scope>NUCLEOTIDE SEQUENCE [LARGE SCALE GENOMIC DNA]</scope>
    <source>
        <strain evidence="8 9">AM07-24</strain>
    </source>
</reference>
<keyword evidence="2" id="KW-0805">Transcription regulation</keyword>
<feature type="domain" description="RNA polymerase sigma-70 region 2" evidence="6">
    <location>
        <begin position="16"/>
        <end position="84"/>
    </location>
</feature>
<evidence type="ECO:0000256" key="3">
    <source>
        <dbReference type="ARBA" id="ARBA00023082"/>
    </source>
</evidence>
<dbReference type="InterPro" id="IPR013325">
    <property type="entry name" value="RNA_pol_sigma_r2"/>
</dbReference>
<dbReference type="NCBIfam" id="TIGR02937">
    <property type="entry name" value="sigma70-ECF"/>
    <property type="match status" value="1"/>
</dbReference>
<dbReference type="SUPFAM" id="SSF88946">
    <property type="entry name" value="Sigma2 domain of RNA polymerase sigma factors"/>
    <property type="match status" value="1"/>
</dbReference>
<keyword evidence="4" id="KW-0238">DNA-binding</keyword>
<dbReference type="PANTHER" id="PTHR43133:SF8">
    <property type="entry name" value="RNA POLYMERASE SIGMA FACTOR HI_1459-RELATED"/>
    <property type="match status" value="1"/>
</dbReference>
<proteinExistence type="inferred from homology"/>
<dbReference type="RefSeq" id="WP_118333839.1">
    <property type="nucleotide sequence ID" value="NZ_AP025567.1"/>
</dbReference>
<keyword evidence="5" id="KW-0804">Transcription</keyword>